<keyword evidence="2" id="KW-0472">Membrane</keyword>
<feature type="transmembrane region" description="Helical" evidence="2">
    <location>
        <begin position="438"/>
        <end position="456"/>
    </location>
</feature>
<accession>A0A0C1FFH4</accession>
<dbReference type="PANTHER" id="PTHR38434">
    <property type="entry name" value="BLL2549 PROTEIN"/>
    <property type="match status" value="1"/>
</dbReference>
<dbReference type="Pfam" id="PF10101">
    <property type="entry name" value="DUF2339"/>
    <property type="match status" value="1"/>
</dbReference>
<feature type="transmembrane region" description="Helical" evidence="2">
    <location>
        <begin position="462"/>
        <end position="478"/>
    </location>
</feature>
<keyword evidence="1" id="KW-0175">Coiled coil</keyword>
<evidence type="ECO:0000256" key="1">
    <source>
        <dbReference type="SAM" id="Coils"/>
    </source>
</evidence>
<feature type="transmembrane region" description="Helical" evidence="2">
    <location>
        <begin position="297"/>
        <end position="317"/>
    </location>
</feature>
<feature type="transmembrane region" description="Helical" evidence="2">
    <location>
        <begin position="485"/>
        <end position="503"/>
    </location>
</feature>
<dbReference type="OrthoDB" id="666059at2"/>
<dbReference type="InterPro" id="IPR019286">
    <property type="entry name" value="DUF2339_TM"/>
</dbReference>
<feature type="transmembrane region" description="Helical" evidence="2">
    <location>
        <begin position="221"/>
        <end position="241"/>
    </location>
</feature>
<reference evidence="3 4" key="1">
    <citation type="submission" date="2014-10" db="EMBL/GenBank/DDBJ databases">
        <title>Kaistella jeonii genome.</title>
        <authorList>
            <person name="Clayton J.T."/>
            <person name="Newman J.D."/>
        </authorList>
    </citation>
    <scope>NUCLEOTIDE SEQUENCE [LARGE SCALE GENOMIC DNA]</scope>
    <source>
        <strain evidence="3 4">DSM 17048</strain>
    </source>
</reference>
<proteinExistence type="predicted"/>
<comment type="caution">
    <text evidence="3">The sequence shown here is derived from an EMBL/GenBank/DDBJ whole genome shotgun (WGS) entry which is preliminary data.</text>
</comment>
<sequence>MDFLNPLTLVSVILLIIILRKINSSRSISEINLKKLEDKLDRLQKKIEELTVSGVNSTNVSTESPEQELTKAPEIIVRTVPLHEEKIIEEEIVEPETEFDSEIPLTEEEFEFENPEETRIVAFSNDPVSIPVSNKIQEPKIPKKSWLEKFKEENPDIEKFIGENLINKIGILILVLGISFFVKYAIDKNWINEPARVGIGVLAGALVMGIAHRLKANYKAFSSVFVAGAFAIFYFTIAIAFQEYHLFSQSVAFVIMIIITILSSFISVSYNRQELGVLSLIAGFAVPWMVSTGEGNYMVLLTYIAILNIGMLIISYYKKWNIVTILAFVFTCLLFSIWWNHAINLPNVPHRGSLFFATLFYLIFSVATVLNNLRSSGTFSKIQYFLIVANTFFFFGMGLAIITDWNVPFKGLFTVVLGVYNLVFASILYKRFGLNRNAVYLLLGLTLTFATLTIPIQFKGNYITLFWACEAALLFWLAQKSKIEVFKWSAVIVQALMLVSLMMDWEQSYSVFKDSGEIIRPVFITGIVAVISLIYTSYLMRNESEKKTFYGITFDPKFYGMIAFSLSIIVGYFTGIFETVYQAKLYNESSATVISYGAAFHFTFSAVLIYFTFKGKSHFLKQGVTVLGIVNLLILMFAFMNLPTADLHDGPLKMSKNISAYLLHFVLLASVIFSLYVIIKNSLITPVLGLLKLKWALWIFVIVGVTILSQEMIVQVMFYNSANIIPDTIASISEMNVSSEAYNSMTEKYFTGIYNLETQIVKVGFPVLWGIISFGLLIVGIKRGWKQLRIIALVLLGVTVVKLFTYDINDASETGKIIAFILLGVLILIISFVYQKLKKLVSDEPKIVEEEKEDESI</sequence>
<feature type="transmembrane region" description="Helical" evidence="2">
    <location>
        <begin position="558"/>
        <end position="581"/>
    </location>
</feature>
<feature type="transmembrane region" description="Helical" evidence="2">
    <location>
        <begin position="518"/>
        <end position="538"/>
    </location>
</feature>
<dbReference type="Proteomes" id="UP000031473">
    <property type="component" value="Unassembled WGS sequence"/>
</dbReference>
<evidence type="ECO:0000313" key="3">
    <source>
        <dbReference type="EMBL" id="KIA90548.1"/>
    </source>
</evidence>
<feature type="transmembrane region" description="Helical" evidence="2">
    <location>
        <begin position="275"/>
        <end position="291"/>
    </location>
</feature>
<evidence type="ECO:0000313" key="4">
    <source>
        <dbReference type="Proteomes" id="UP000031473"/>
    </source>
</evidence>
<keyword evidence="2" id="KW-0812">Transmembrane</keyword>
<keyword evidence="2" id="KW-1133">Transmembrane helix</keyword>
<keyword evidence="4" id="KW-1185">Reference proteome</keyword>
<dbReference type="RefSeq" id="WP_039347601.1">
    <property type="nucleotide sequence ID" value="NZ_FOLA01000001.1"/>
</dbReference>
<gene>
    <name evidence="3" type="ORF">OA86_01295</name>
</gene>
<feature type="transmembrane region" description="Helical" evidence="2">
    <location>
        <begin position="623"/>
        <end position="642"/>
    </location>
</feature>
<feature type="transmembrane region" description="Helical" evidence="2">
    <location>
        <begin position="817"/>
        <end position="834"/>
    </location>
</feature>
<feature type="transmembrane region" description="Helical" evidence="2">
    <location>
        <begin position="788"/>
        <end position="805"/>
    </location>
</feature>
<feature type="transmembrane region" description="Helical" evidence="2">
    <location>
        <begin position="382"/>
        <end position="403"/>
    </location>
</feature>
<feature type="transmembrane region" description="Helical" evidence="2">
    <location>
        <begin position="352"/>
        <end position="370"/>
    </location>
</feature>
<dbReference type="AlphaFoldDB" id="A0A0C1FFH4"/>
<name>A0A0C1FFH4_9FLAO</name>
<feature type="coiled-coil region" evidence="1">
    <location>
        <begin position="26"/>
        <end position="53"/>
    </location>
</feature>
<feature type="transmembrane region" description="Helical" evidence="2">
    <location>
        <begin position="409"/>
        <end position="429"/>
    </location>
</feature>
<dbReference type="PANTHER" id="PTHR38434:SF1">
    <property type="entry name" value="BLL2549 PROTEIN"/>
    <property type="match status" value="1"/>
</dbReference>
<evidence type="ECO:0000256" key="2">
    <source>
        <dbReference type="SAM" id="Phobius"/>
    </source>
</evidence>
<feature type="transmembrane region" description="Helical" evidence="2">
    <location>
        <begin position="695"/>
        <end position="718"/>
    </location>
</feature>
<feature type="transmembrane region" description="Helical" evidence="2">
    <location>
        <begin position="763"/>
        <end position="781"/>
    </location>
</feature>
<organism evidence="3 4">
    <name type="scientific">Kaistella jeonii</name>
    <dbReference type="NCBI Taxonomy" id="266749"/>
    <lineage>
        <taxon>Bacteria</taxon>
        <taxon>Pseudomonadati</taxon>
        <taxon>Bacteroidota</taxon>
        <taxon>Flavobacteriia</taxon>
        <taxon>Flavobacteriales</taxon>
        <taxon>Weeksellaceae</taxon>
        <taxon>Chryseobacterium group</taxon>
        <taxon>Kaistella</taxon>
    </lineage>
</organism>
<feature type="transmembrane region" description="Helical" evidence="2">
    <location>
        <begin position="322"/>
        <end position="340"/>
    </location>
</feature>
<feature type="transmembrane region" description="Helical" evidence="2">
    <location>
        <begin position="165"/>
        <end position="185"/>
    </location>
</feature>
<protein>
    <recommendedName>
        <fullName evidence="5">DUF2339 domain-containing protein</fullName>
    </recommendedName>
</protein>
<evidence type="ECO:0008006" key="5">
    <source>
        <dbReference type="Google" id="ProtNLM"/>
    </source>
</evidence>
<feature type="transmembrane region" description="Helical" evidence="2">
    <location>
        <begin position="662"/>
        <end position="683"/>
    </location>
</feature>
<feature type="transmembrane region" description="Helical" evidence="2">
    <location>
        <begin position="247"/>
        <end position="268"/>
    </location>
</feature>
<feature type="transmembrane region" description="Helical" evidence="2">
    <location>
        <begin position="593"/>
        <end position="611"/>
    </location>
</feature>
<dbReference type="EMBL" id="JSYL01000001">
    <property type="protein sequence ID" value="KIA90548.1"/>
    <property type="molecule type" value="Genomic_DNA"/>
</dbReference>
<dbReference type="STRING" id="266749.SAMN05421876_101267"/>